<reference evidence="2 3" key="1">
    <citation type="journal article" date="2019" name="Sci. Rep.">
        <title>A multi-omics analysis of the grapevine pathogen Lasiodiplodia theobromae reveals that temperature affects the expression of virulence- and pathogenicity-related genes.</title>
        <authorList>
            <person name="Felix C."/>
            <person name="Meneses R."/>
            <person name="Goncalves M.F.M."/>
            <person name="Tilleman L."/>
            <person name="Duarte A.S."/>
            <person name="Jorrin-Novo J.V."/>
            <person name="Van de Peer Y."/>
            <person name="Deforce D."/>
            <person name="Van Nieuwerburgh F."/>
            <person name="Esteves A.C."/>
            <person name="Alves A."/>
        </authorList>
    </citation>
    <scope>NUCLEOTIDE SEQUENCE [LARGE SCALE GENOMIC DNA]</scope>
    <source>
        <strain evidence="2 3">LA-SOL3</strain>
    </source>
</reference>
<evidence type="ECO:0000313" key="2">
    <source>
        <dbReference type="EMBL" id="KAB2571413.1"/>
    </source>
</evidence>
<accession>A0A5N5D176</accession>
<dbReference type="Gene3D" id="3.40.630.30">
    <property type="match status" value="1"/>
</dbReference>
<evidence type="ECO:0008006" key="4">
    <source>
        <dbReference type="Google" id="ProtNLM"/>
    </source>
</evidence>
<dbReference type="InterPro" id="IPR016181">
    <property type="entry name" value="Acyl_CoA_acyltransferase"/>
</dbReference>
<gene>
    <name evidence="2" type="ORF">DBV05_g9935</name>
</gene>
<feature type="region of interest" description="Disordered" evidence="1">
    <location>
        <begin position="325"/>
        <end position="348"/>
    </location>
</feature>
<keyword evidence="3" id="KW-1185">Reference proteome</keyword>
<dbReference type="SUPFAM" id="SSF55729">
    <property type="entry name" value="Acyl-CoA N-acyltransferases (Nat)"/>
    <property type="match status" value="1"/>
</dbReference>
<name>A0A5N5D176_9PEZI</name>
<dbReference type="EMBL" id="VCHE01000102">
    <property type="protein sequence ID" value="KAB2571413.1"/>
    <property type="molecule type" value="Genomic_DNA"/>
</dbReference>
<organism evidence="2 3">
    <name type="scientific">Lasiodiplodia theobromae</name>
    <dbReference type="NCBI Taxonomy" id="45133"/>
    <lineage>
        <taxon>Eukaryota</taxon>
        <taxon>Fungi</taxon>
        <taxon>Dikarya</taxon>
        <taxon>Ascomycota</taxon>
        <taxon>Pezizomycotina</taxon>
        <taxon>Dothideomycetes</taxon>
        <taxon>Dothideomycetes incertae sedis</taxon>
        <taxon>Botryosphaeriales</taxon>
        <taxon>Botryosphaeriaceae</taxon>
        <taxon>Lasiodiplodia</taxon>
    </lineage>
</organism>
<dbReference type="AlphaFoldDB" id="A0A5N5D176"/>
<feature type="region of interest" description="Disordered" evidence="1">
    <location>
        <begin position="1"/>
        <end position="145"/>
    </location>
</feature>
<sequence>MAESKPQSLPPHMRNRPAQAIYVPPHMRKAPQNAAESHEGGVSLNDNVAFDNGVTFNDGAAGTGGVGPRVGEDAQSSTQPTTAPPSAATAPAQPPEQVQQTNESTNAWGQTPPPTAPQDTMDNRHSQKQDNTYIKSKRNSKWATNKEIRERVMKDSNEHIGAWGSNGSDTGFNSNPGADPQHDIKKLVDWEGNWLPGPTDWESRRSFHHHNFNEEMMRFVYGSIDKDAIVDVRNEPSFLSIPNGEVAPSAWASIRIEGTSLQEWWSNHVGSSLAEPDSKAWWRDYISEESSLLVPYHVPEAKVDPADTEGQILYVHDLGSGHASDKLMERRNKKKADRERRNAREREQHAALAAEMKPATFQMPEKIKPKISLYIRPALAADAHQIAGIYNHYVDESIRSAEVMPLSALSLSQRIADETASGMPWLVACQKGRKAGRGYTNGTDAMVLGFACASDFLSRQSMYAFTAEAEIYVHHNYVRHRIGSCLMDRLLYVLDPLYDSPGGYQFTGTGPFAEHGGSRVIGSVIMNVPFDKKDPADLKGVVNFLGKFGLKKEAELANIGVKQEMHVSLAVFRYTTGNTIDPKSAILR</sequence>
<comment type="caution">
    <text evidence="2">The sequence shown here is derived from an EMBL/GenBank/DDBJ whole genome shotgun (WGS) entry which is preliminary data.</text>
</comment>
<protein>
    <recommendedName>
        <fullName evidence="4">N-acetyltransferase domain-containing protein</fullName>
    </recommendedName>
</protein>
<dbReference type="OrthoDB" id="2129362at2759"/>
<feature type="compositionally biased region" description="Low complexity" evidence="1">
    <location>
        <begin position="74"/>
        <end position="101"/>
    </location>
</feature>
<evidence type="ECO:0000256" key="1">
    <source>
        <dbReference type="SAM" id="MobiDB-lite"/>
    </source>
</evidence>
<proteinExistence type="predicted"/>
<dbReference type="Proteomes" id="UP000325902">
    <property type="component" value="Unassembled WGS sequence"/>
</dbReference>
<evidence type="ECO:0000313" key="3">
    <source>
        <dbReference type="Proteomes" id="UP000325902"/>
    </source>
</evidence>